<dbReference type="InParanoid" id="A0A2P6N9X9"/>
<dbReference type="SUPFAM" id="SSF46785">
    <property type="entry name" value="Winged helix' DNA-binding domain"/>
    <property type="match status" value="1"/>
</dbReference>
<dbReference type="InterPro" id="IPR036388">
    <property type="entry name" value="WH-like_DNA-bd_sf"/>
</dbReference>
<dbReference type="Pfam" id="PF01090">
    <property type="entry name" value="Ribosomal_S19e"/>
    <property type="match status" value="1"/>
</dbReference>
<comment type="caution">
    <text evidence="5">The sequence shown here is derived from an EMBL/GenBank/DDBJ whole genome shotgun (WGS) entry which is preliminary data.</text>
</comment>
<dbReference type="InterPro" id="IPR036390">
    <property type="entry name" value="WH_DNA-bd_sf"/>
</dbReference>
<accession>A0A2P6N9X9</accession>
<sequence length="155" mass="17170">MATDTTPSTQATQNKPHSVRDVSADKFIEAYARHLKRSGRINVPKWADIVKTGAYKEQGPTNPDWYYIRLASVARRLYLKGGLGVGLLRRIYGGRQNNGSKPSHAAIASGAVLRSTLKQLEAIKVVEKDPKGGRRLTHTGQRDLDRIASHIGNRR</sequence>
<evidence type="ECO:0000256" key="2">
    <source>
        <dbReference type="ARBA" id="ARBA00022980"/>
    </source>
</evidence>
<dbReference type="STRING" id="1890364.A0A2P6N9X9"/>
<dbReference type="OrthoDB" id="428974at2759"/>
<dbReference type="Gene3D" id="1.10.10.10">
    <property type="entry name" value="Winged helix-like DNA-binding domain superfamily/Winged helix DNA-binding domain"/>
    <property type="match status" value="1"/>
</dbReference>
<reference evidence="5 6" key="1">
    <citation type="journal article" date="2018" name="Genome Biol. Evol.">
        <title>Multiple Roots of Fruiting Body Formation in Amoebozoa.</title>
        <authorList>
            <person name="Hillmann F."/>
            <person name="Forbes G."/>
            <person name="Novohradska S."/>
            <person name="Ferling I."/>
            <person name="Riege K."/>
            <person name="Groth M."/>
            <person name="Westermann M."/>
            <person name="Marz M."/>
            <person name="Spaller T."/>
            <person name="Winckler T."/>
            <person name="Schaap P."/>
            <person name="Glockner G."/>
        </authorList>
    </citation>
    <scope>NUCLEOTIDE SEQUENCE [LARGE SCALE GENOMIC DNA]</scope>
    <source>
        <strain evidence="5 6">Jena</strain>
    </source>
</reference>
<keyword evidence="3" id="KW-0687">Ribonucleoprotein</keyword>
<dbReference type="GO" id="GO:0006412">
    <property type="term" value="P:translation"/>
    <property type="evidence" value="ECO:0007669"/>
    <property type="project" value="InterPro"/>
</dbReference>
<evidence type="ECO:0000256" key="3">
    <source>
        <dbReference type="ARBA" id="ARBA00023274"/>
    </source>
</evidence>
<gene>
    <name evidence="5" type="ORF">PROFUN_11493</name>
</gene>
<feature type="region of interest" description="Disordered" evidence="4">
    <location>
        <begin position="1"/>
        <end position="21"/>
    </location>
</feature>
<dbReference type="FunFam" id="1.10.10.10:FF:000118">
    <property type="entry name" value="40S ribosomal protein S19"/>
    <property type="match status" value="1"/>
</dbReference>
<dbReference type="PANTHER" id="PTHR11710:SF0">
    <property type="entry name" value="40S RIBOSOMAL PROTEIN S19"/>
    <property type="match status" value="1"/>
</dbReference>
<dbReference type="GO" id="GO:0003723">
    <property type="term" value="F:RNA binding"/>
    <property type="evidence" value="ECO:0007669"/>
    <property type="project" value="TreeGrafter"/>
</dbReference>
<keyword evidence="2" id="KW-0689">Ribosomal protein</keyword>
<evidence type="ECO:0000313" key="6">
    <source>
        <dbReference type="Proteomes" id="UP000241769"/>
    </source>
</evidence>
<evidence type="ECO:0000313" key="5">
    <source>
        <dbReference type="EMBL" id="PRP80753.1"/>
    </source>
</evidence>
<dbReference type="EMBL" id="MDYQ01000139">
    <property type="protein sequence ID" value="PRP80753.1"/>
    <property type="molecule type" value="Genomic_DNA"/>
</dbReference>
<evidence type="ECO:0000256" key="1">
    <source>
        <dbReference type="ARBA" id="ARBA00010014"/>
    </source>
</evidence>
<comment type="similarity">
    <text evidence="1">Belongs to the eukaryotic ribosomal protein eS19 family.</text>
</comment>
<dbReference type="SMART" id="SM01413">
    <property type="entry name" value="Ribosomal_S19e"/>
    <property type="match status" value="1"/>
</dbReference>
<organism evidence="5 6">
    <name type="scientific">Planoprotostelium fungivorum</name>
    <dbReference type="NCBI Taxonomy" id="1890364"/>
    <lineage>
        <taxon>Eukaryota</taxon>
        <taxon>Amoebozoa</taxon>
        <taxon>Evosea</taxon>
        <taxon>Variosea</taxon>
        <taxon>Cavosteliida</taxon>
        <taxon>Cavosteliaceae</taxon>
        <taxon>Planoprotostelium</taxon>
    </lineage>
</organism>
<feature type="compositionally biased region" description="Polar residues" evidence="4">
    <location>
        <begin position="1"/>
        <end position="16"/>
    </location>
</feature>
<dbReference type="PANTHER" id="PTHR11710">
    <property type="entry name" value="40S RIBOSOMAL PROTEIN S19"/>
    <property type="match status" value="1"/>
</dbReference>
<dbReference type="AlphaFoldDB" id="A0A2P6N9X9"/>
<dbReference type="GO" id="GO:0022627">
    <property type="term" value="C:cytosolic small ribosomal subunit"/>
    <property type="evidence" value="ECO:0007669"/>
    <property type="project" value="TreeGrafter"/>
</dbReference>
<dbReference type="FunCoup" id="A0A2P6N9X9">
    <property type="interactions" value="511"/>
</dbReference>
<evidence type="ECO:0000256" key="4">
    <source>
        <dbReference type="SAM" id="MobiDB-lite"/>
    </source>
</evidence>
<dbReference type="GO" id="GO:0000028">
    <property type="term" value="P:ribosomal small subunit assembly"/>
    <property type="evidence" value="ECO:0007669"/>
    <property type="project" value="TreeGrafter"/>
</dbReference>
<keyword evidence="6" id="KW-1185">Reference proteome</keyword>
<name>A0A2P6N9X9_9EUKA</name>
<dbReference type="GO" id="GO:0003735">
    <property type="term" value="F:structural constituent of ribosome"/>
    <property type="evidence" value="ECO:0007669"/>
    <property type="project" value="InterPro"/>
</dbReference>
<dbReference type="Proteomes" id="UP000241769">
    <property type="component" value="Unassembled WGS sequence"/>
</dbReference>
<protein>
    <recommendedName>
        <fullName evidence="7">40S ribosomal protein S19</fullName>
    </recommendedName>
</protein>
<evidence type="ECO:0008006" key="7">
    <source>
        <dbReference type="Google" id="ProtNLM"/>
    </source>
</evidence>
<dbReference type="InterPro" id="IPR001266">
    <property type="entry name" value="Ribosomal_eS19"/>
</dbReference>
<proteinExistence type="inferred from homology"/>